<proteinExistence type="inferred from homology"/>
<protein>
    <submittedName>
        <fullName evidence="5">AAA family ATPase</fullName>
    </submittedName>
</protein>
<comment type="caution">
    <text evidence="5">The sequence shown here is derived from an EMBL/GenBank/DDBJ whole genome shotgun (WGS) entry which is preliminary data.</text>
</comment>
<dbReference type="PANTHER" id="PTHR23073">
    <property type="entry name" value="26S PROTEASOME REGULATORY SUBUNIT"/>
    <property type="match status" value="1"/>
</dbReference>
<name>A0ABU9BZ39_9BURK</name>
<dbReference type="Pfam" id="PF22977">
    <property type="entry name" value="WHD"/>
    <property type="match status" value="1"/>
</dbReference>
<dbReference type="CDD" id="cd19481">
    <property type="entry name" value="RecA-like_protease"/>
    <property type="match status" value="1"/>
</dbReference>
<comment type="similarity">
    <text evidence="1">Belongs to the AAA ATPase family.</text>
</comment>
<dbReference type="RefSeq" id="WP_341428251.1">
    <property type="nucleotide sequence ID" value="NZ_JBBUTG010000021.1"/>
</dbReference>
<keyword evidence="3" id="KW-0067">ATP-binding</keyword>
<dbReference type="InterPro" id="IPR054472">
    <property type="entry name" value="WHD"/>
</dbReference>
<evidence type="ECO:0000256" key="3">
    <source>
        <dbReference type="ARBA" id="ARBA00022840"/>
    </source>
</evidence>
<evidence type="ECO:0000313" key="5">
    <source>
        <dbReference type="EMBL" id="MEK8033830.1"/>
    </source>
</evidence>
<keyword evidence="6" id="KW-1185">Reference proteome</keyword>
<dbReference type="InterPro" id="IPR003593">
    <property type="entry name" value="AAA+_ATPase"/>
</dbReference>
<dbReference type="InterPro" id="IPR027417">
    <property type="entry name" value="P-loop_NTPase"/>
</dbReference>
<dbReference type="Gene3D" id="3.40.50.300">
    <property type="entry name" value="P-loop containing nucleotide triphosphate hydrolases"/>
    <property type="match status" value="1"/>
</dbReference>
<accession>A0ABU9BZ39</accession>
<evidence type="ECO:0000259" key="4">
    <source>
        <dbReference type="SMART" id="SM00382"/>
    </source>
</evidence>
<reference evidence="5 6" key="1">
    <citation type="submission" date="2024-04" db="EMBL/GenBank/DDBJ databases">
        <title>Novel species of the genus Ideonella isolated from streams.</title>
        <authorList>
            <person name="Lu H."/>
        </authorList>
    </citation>
    <scope>NUCLEOTIDE SEQUENCE [LARGE SCALE GENOMIC DNA]</scope>
    <source>
        <strain evidence="5 6">DXS29W</strain>
    </source>
</reference>
<gene>
    <name evidence="5" type="ORF">AACH06_23650</name>
</gene>
<dbReference type="SUPFAM" id="SSF52540">
    <property type="entry name" value="P-loop containing nucleoside triphosphate hydrolases"/>
    <property type="match status" value="2"/>
</dbReference>
<dbReference type="InterPro" id="IPR003959">
    <property type="entry name" value="ATPase_AAA_core"/>
</dbReference>
<dbReference type="Pfam" id="PF00004">
    <property type="entry name" value="AAA"/>
    <property type="match status" value="1"/>
</dbReference>
<dbReference type="Proteomes" id="UP001371218">
    <property type="component" value="Unassembled WGS sequence"/>
</dbReference>
<organism evidence="5 6">
    <name type="scientific">Ideonella lacteola</name>
    <dbReference type="NCBI Taxonomy" id="2984193"/>
    <lineage>
        <taxon>Bacteria</taxon>
        <taxon>Pseudomonadati</taxon>
        <taxon>Pseudomonadota</taxon>
        <taxon>Betaproteobacteria</taxon>
        <taxon>Burkholderiales</taxon>
        <taxon>Sphaerotilaceae</taxon>
        <taxon>Ideonella</taxon>
    </lineage>
</organism>
<evidence type="ECO:0000256" key="1">
    <source>
        <dbReference type="ARBA" id="ARBA00006914"/>
    </source>
</evidence>
<sequence length="719" mass="78564">MSIQTWLDDNNRYLAASLRWLRLKLMAAAEPARPAADAVPLPAVAPAPAVKAPPPTRAWFSRNDAPAALPSFAPTPVPAEPIAPAVSPAELAAAAAERADAASCEPPPALVLLARRMGLSDFEADILLLCAACELDPDVGSLITRAQAGAGGGHGLPNFSLALRLFDEPSWDALSPHRPLRYARLLDINQPGATPLTVAALRADERIVHFIKGLNDIDERLASLMNAVDVGAAPQLSASQQAVVHDLLQQLRALGTQAPALVMLLGLDGHSKTETARAVCAELGCYLYRLPAESLPGTRAEIEQLARLWQRERAMLPLALYLEAEDLDPSHGEAGSLLRSFVSRDLGLVFLALREPAALRAPETLMVEVDKPTPSEQHEAWMRALQPALAPSEARDTADRLASQYQLNTREIAQALALANARTPIDEEGPADTTQAALPERVWKACKQAALPRLNLLAQRIDARATWDDIVLGDEATQLLRQIAAQVRHRYRVYQDWGYGRKMNRGLGISALFCGESGTGKTMAAEVIANELDLALYRIDLSAVVSKYIGETEKNLRRLFDAAETGGAILFFDEADALFGKRSEVKDSHDRYANIEINYLLQRMESFSGLAILATNMRSALDTAFLRRLRFVVNFQYPGVNERRQLWRHAVLPDVPHDELDFDRLARFNLSGGNVTSVALNAAFTAAQRNVPLTMPVLLSSLRAELRKLDKPVNEAEFR</sequence>
<evidence type="ECO:0000256" key="2">
    <source>
        <dbReference type="ARBA" id="ARBA00022741"/>
    </source>
</evidence>
<evidence type="ECO:0000313" key="6">
    <source>
        <dbReference type="Proteomes" id="UP001371218"/>
    </source>
</evidence>
<dbReference type="SMART" id="SM00382">
    <property type="entry name" value="AAA"/>
    <property type="match status" value="1"/>
</dbReference>
<keyword evidence="2" id="KW-0547">Nucleotide-binding</keyword>
<feature type="domain" description="AAA+ ATPase" evidence="4">
    <location>
        <begin position="507"/>
        <end position="639"/>
    </location>
</feature>
<dbReference type="EMBL" id="JBBUTG010000021">
    <property type="protein sequence ID" value="MEK8033830.1"/>
    <property type="molecule type" value="Genomic_DNA"/>
</dbReference>
<dbReference type="InterPro" id="IPR050221">
    <property type="entry name" value="26S_Proteasome_ATPase"/>
</dbReference>